<evidence type="ECO:0000256" key="3">
    <source>
        <dbReference type="ARBA" id="ARBA00008281"/>
    </source>
</evidence>
<evidence type="ECO:0000256" key="8">
    <source>
        <dbReference type="ARBA" id="ARBA00022989"/>
    </source>
</evidence>
<evidence type="ECO:0000256" key="2">
    <source>
        <dbReference type="ARBA" id="ARBA00004162"/>
    </source>
</evidence>
<dbReference type="GO" id="GO:0009425">
    <property type="term" value="C:bacterial-type flagellum basal body"/>
    <property type="evidence" value="ECO:0007669"/>
    <property type="project" value="InterPro"/>
</dbReference>
<keyword evidence="7 10" id="KW-0283">Flagellar rotation</keyword>
<proteinExistence type="inferred from homology"/>
<dbReference type="Proteomes" id="UP000501451">
    <property type="component" value="Chromosome"/>
</dbReference>
<dbReference type="RefSeq" id="WP_166161926.1">
    <property type="nucleotide sequence ID" value="NZ_CP049740.1"/>
</dbReference>
<sequence length="155" mass="17009">MKVKNNNGLTFPKLIILALLVGVLAIGGGVIGSMVSSGKIQEFFNKEEEVVVEKITVPFSEFLLNLKPVSANDNSYLRIEFSFLVTSAKDEEALLAEEAVVRDTVIAILREKTRATIFSEENGSLTVKEEIKAAINDVMGRDVVADIYVVNMVMQ</sequence>
<dbReference type="KEGG" id="jar:G7057_05605"/>
<evidence type="ECO:0000256" key="5">
    <source>
        <dbReference type="ARBA" id="ARBA00022500"/>
    </source>
</evidence>
<dbReference type="Pfam" id="PF03748">
    <property type="entry name" value="FliL"/>
    <property type="match status" value="1"/>
</dbReference>
<keyword evidence="12" id="KW-1185">Reference proteome</keyword>
<name>A0A6G7K9Q7_9LACT</name>
<dbReference type="InterPro" id="IPR005503">
    <property type="entry name" value="FliL"/>
</dbReference>
<dbReference type="PANTHER" id="PTHR35091">
    <property type="entry name" value="FLAGELLAR PROTEIN FLIL"/>
    <property type="match status" value="1"/>
</dbReference>
<reference evidence="11 12" key="1">
    <citation type="journal article" date="2017" name="Int. J. Syst. Evol. Microbiol.">
        <title>Jeotgalibaca porci sp. nov. and Jeotgalibaca arthritidis sp. nov., isolated from pigs, and emended description of the genus Jeotgalibaca.</title>
        <authorList>
            <person name="Zamora L."/>
            <person name="Perez-Sancho M."/>
            <person name="Dominguez L."/>
            <person name="Fernandez-Garayzabal J.F."/>
            <person name="Vela A.I."/>
        </authorList>
    </citation>
    <scope>NUCLEOTIDE SEQUENCE [LARGE SCALE GENOMIC DNA]</scope>
    <source>
        <strain evidence="11 12">CECT 9157</strain>
    </source>
</reference>
<evidence type="ECO:0000256" key="10">
    <source>
        <dbReference type="RuleBase" id="RU364125"/>
    </source>
</evidence>
<keyword evidence="4 10" id="KW-1003">Cell membrane</keyword>
<dbReference type="AlphaFoldDB" id="A0A6G7K9Q7"/>
<evidence type="ECO:0000256" key="7">
    <source>
        <dbReference type="ARBA" id="ARBA00022779"/>
    </source>
</evidence>
<evidence type="ECO:0000256" key="4">
    <source>
        <dbReference type="ARBA" id="ARBA00022475"/>
    </source>
</evidence>
<dbReference type="GO" id="GO:0006935">
    <property type="term" value="P:chemotaxis"/>
    <property type="evidence" value="ECO:0007669"/>
    <property type="project" value="UniProtKB-KW"/>
</dbReference>
<dbReference type="PANTHER" id="PTHR35091:SF2">
    <property type="entry name" value="FLAGELLAR PROTEIN FLIL"/>
    <property type="match status" value="1"/>
</dbReference>
<keyword evidence="5 10" id="KW-0145">Chemotaxis</keyword>
<keyword evidence="9 10" id="KW-0472">Membrane</keyword>
<dbReference type="GO" id="GO:0005886">
    <property type="term" value="C:plasma membrane"/>
    <property type="evidence" value="ECO:0007669"/>
    <property type="project" value="UniProtKB-SubCell"/>
</dbReference>
<keyword evidence="8" id="KW-1133">Transmembrane helix</keyword>
<evidence type="ECO:0000313" key="12">
    <source>
        <dbReference type="Proteomes" id="UP000501451"/>
    </source>
</evidence>
<organism evidence="11 12">
    <name type="scientific">Jeotgalibaca arthritidis</name>
    <dbReference type="NCBI Taxonomy" id="1868794"/>
    <lineage>
        <taxon>Bacteria</taxon>
        <taxon>Bacillati</taxon>
        <taxon>Bacillota</taxon>
        <taxon>Bacilli</taxon>
        <taxon>Lactobacillales</taxon>
        <taxon>Carnobacteriaceae</taxon>
        <taxon>Jeotgalibaca</taxon>
    </lineage>
</organism>
<comment type="function">
    <text evidence="1 10">Controls the rotational direction of flagella during chemotaxis.</text>
</comment>
<accession>A0A6G7K9Q7</accession>
<protein>
    <recommendedName>
        <fullName evidence="10">Flagellar protein FliL</fullName>
    </recommendedName>
</protein>
<gene>
    <name evidence="11" type="ORF">G7057_05605</name>
</gene>
<dbReference type="GO" id="GO:0071978">
    <property type="term" value="P:bacterial-type flagellum-dependent swarming motility"/>
    <property type="evidence" value="ECO:0007669"/>
    <property type="project" value="TreeGrafter"/>
</dbReference>
<evidence type="ECO:0000256" key="9">
    <source>
        <dbReference type="ARBA" id="ARBA00023136"/>
    </source>
</evidence>
<evidence type="ECO:0000256" key="1">
    <source>
        <dbReference type="ARBA" id="ARBA00002254"/>
    </source>
</evidence>
<comment type="subcellular location">
    <subcellularLocation>
        <location evidence="2">Cell membrane</location>
        <topology evidence="2">Single-pass membrane protein</topology>
    </subcellularLocation>
</comment>
<evidence type="ECO:0000313" key="11">
    <source>
        <dbReference type="EMBL" id="QII81977.1"/>
    </source>
</evidence>
<comment type="similarity">
    <text evidence="3 10">Belongs to the FliL family.</text>
</comment>
<keyword evidence="6" id="KW-0812">Transmembrane</keyword>
<evidence type="ECO:0000256" key="6">
    <source>
        <dbReference type="ARBA" id="ARBA00022692"/>
    </source>
</evidence>
<dbReference type="EMBL" id="CP049740">
    <property type="protein sequence ID" value="QII81977.1"/>
    <property type="molecule type" value="Genomic_DNA"/>
</dbReference>